<evidence type="ECO:0000313" key="3">
    <source>
        <dbReference type="EMBL" id="ROL48474.1"/>
    </source>
</evidence>
<sequence>MYQQKRAKILIVLLLIKIHLAIGVRKPNYIFFGFGYATIFSHTFAANEAQASKRLNQRNCMSKQKHAPPRVIKTLMLLLLLSGDVHLNPGPQRKFDVPQHILEQQYQANDLLPEVIVTTNVLSLTKKNVGEMGHHVSQVEAAVDVLFPVAESVGASGHLGASVGGMDRAVAGAALLELQQTRGLDRGGDRSVGERRPDLAAGSQSTGVCGLDSDSAVSLDLHGACITIDAEWKQRRQLIRWVTEWDSPEDTADTWDRSDETWDEADKEAGEDDNPAFSGTYSMEEEVPERPHWTFGPVFKPQLEMGWDLLSVWAQIQI</sequence>
<protein>
    <submittedName>
        <fullName evidence="3">Uncharacterized protein</fullName>
    </submittedName>
</protein>
<feature type="compositionally biased region" description="Basic and acidic residues" evidence="1">
    <location>
        <begin position="184"/>
        <end position="198"/>
    </location>
</feature>
<dbReference type="AlphaFoldDB" id="A0A3N0YQN8"/>
<feature type="region of interest" description="Disordered" evidence="1">
    <location>
        <begin position="184"/>
        <end position="207"/>
    </location>
</feature>
<evidence type="ECO:0000256" key="2">
    <source>
        <dbReference type="SAM" id="Phobius"/>
    </source>
</evidence>
<dbReference type="EMBL" id="RJVU01030023">
    <property type="protein sequence ID" value="ROL48474.1"/>
    <property type="molecule type" value="Genomic_DNA"/>
</dbReference>
<feature type="transmembrane region" description="Helical" evidence="2">
    <location>
        <begin position="7"/>
        <end position="24"/>
    </location>
</feature>
<feature type="compositionally biased region" description="Acidic residues" evidence="1">
    <location>
        <begin position="262"/>
        <end position="274"/>
    </location>
</feature>
<proteinExistence type="predicted"/>
<dbReference type="Proteomes" id="UP000281406">
    <property type="component" value="Unassembled WGS sequence"/>
</dbReference>
<evidence type="ECO:0000256" key="1">
    <source>
        <dbReference type="SAM" id="MobiDB-lite"/>
    </source>
</evidence>
<feature type="region of interest" description="Disordered" evidence="1">
    <location>
        <begin position="262"/>
        <end position="285"/>
    </location>
</feature>
<comment type="caution">
    <text evidence="3">The sequence shown here is derived from an EMBL/GenBank/DDBJ whole genome shotgun (WGS) entry which is preliminary data.</text>
</comment>
<reference evidence="3 4" key="1">
    <citation type="submission" date="2018-10" db="EMBL/GenBank/DDBJ databases">
        <title>Genome assembly for a Yunnan-Guizhou Plateau 3E fish, Anabarilius grahami (Regan), and its evolutionary and genetic applications.</title>
        <authorList>
            <person name="Jiang W."/>
        </authorList>
    </citation>
    <scope>NUCLEOTIDE SEQUENCE [LARGE SCALE GENOMIC DNA]</scope>
    <source>
        <strain evidence="3">AG-KIZ</strain>
        <tissue evidence="3">Muscle</tissue>
    </source>
</reference>
<keyword evidence="2" id="KW-0472">Membrane</keyword>
<organism evidence="3 4">
    <name type="scientific">Anabarilius grahami</name>
    <name type="common">Kanglang fish</name>
    <name type="synonym">Barilius grahami</name>
    <dbReference type="NCBI Taxonomy" id="495550"/>
    <lineage>
        <taxon>Eukaryota</taxon>
        <taxon>Metazoa</taxon>
        <taxon>Chordata</taxon>
        <taxon>Craniata</taxon>
        <taxon>Vertebrata</taxon>
        <taxon>Euteleostomi</taxon>
        <taxon>Actinopterygii</taxon>
        <taxon>Neopterygii</taxon>
        <taxon>Teleostei</taxon>
        <taxon>Ostariophysi</taxon>
        <taxon>Cypriniformes</taxon>
        <taxon>Xenocyprididae</taxon>
        <taxon>Xenocypridinae</taxon>
        <taxon>Xenocypridinae incertae sedis</taxon>
        <taxon>Anabarilius</taxon>
    </lineage>
</organism>
<keyword evidence="2" id="KW-1133">Transmembrane helix</keyword>
<keyword evidence="4" id="KW-1185">Reference proteome</keyword>
<evidence type="ECO:0000313" key="4">
    <source>
        <dbReference type="Proteomes" id="UP000281406"/>
    </source>
</evidence>
<name>A0A3N0YQN8_ANAGA</name>
<keyword evidence="2" id="KW-0812">Transmembrane</keyword>
<accession>A0A3N0YQN8</accession>
<gene>
    <name evidence="3" type="ORF">DPX16_22799</name>
</gene>